<accession>A0ABR0H886</accession>
<dbReference type="Proteomes" id="UP001326199">
    <property type="component" value="Unassembled WGS sequence"/>
</dbReference>
<comment type="caution">
    <text evidence="1">The sequence shown here is derived from an EMBL/GenBank/DDBJ whole genome shotgun (WGS) entry which is preliminary data.</text>
</comment>
<organism evidence="1 2">
    <name type="scientific">Podospora pseudopauciseta</name>
    <dbReference type="NCBI Taxonomy" id="2093780"/>
    <lineage>
        <taxon>Eukaryota</taxon>
        <taxon>Fungi</taxon>
        <taxon>Dikarya</taxon>
        <taxon>Ascomycota</taxon>
        <taxon>Pezizomycotina</taxon>
        <taxon>Sordariomycetes</taxon>
        <taxon>Sordariomycetidae</taxon>
        <taxon>Sordariales</taxon>
        <taxon>Podosporaceae</taxon>
        <taxon>Podospora</taxon>
    </lineage>
</organism>
<name>A0ABR0H886_9PEZI</name>
<evidence type="ECO:0000313" key="1">
    <source>
        <dbReference type="EMBL" id="KAK4664124.1"/>
    </source>
</evidence>
<protein>
    <submittedName>
        <fullName evidence="1">Uncharacterized protein</fullName>
    </submittedName>
</protein>
<keyword evidence="2" id="KW-1185">Reference proteome</keyword>
<dbReference type="RefSeq" id="XP_062764090.1">
    <property type="nucleotide sequence ID" value="XM_062906135.1"/>
</dbReference>
<sequence>MHGPPVRRTLHVRVSRETLCGSDRCATHGYGLALELSVGQGEATKIRWCQENGILLARPSLT</sequence>
<dbReference type="EMBL" id="JAFFHB010000007">
    <property type="protein sequence ID" value="KAK4664124.1"/>
    <property type="molecule type" value="Genomic_DNA"/>
</dbReference>
<evidence type="ECO:0000313" key="2">
    <source>
        <dbReference type="Proteomes" id="UP001326199"/>
    </source>
</evidence>
<gene>
    <name evidence="1" type="ORF">QC763_0082650</name>
</gene>
<reference evidence="1 2" key="1">
    <citation type="journal article" date="2023" name="bioRxiv">
        <title>High-quality genome assemblies of four members of thePodospora anserinaspecies complex.</title>
        <authorList>
            <person name="Ament-Velasquez S.L."/>
            <person name="Vogan A.A."/>
            <person name="Wallerman O."/>
            <person name="Hartmann F."/>
            <person name="Gautier V."/>
            <person name="Silar P."/>
            <person name="Giraud T."/>
            <person name="Johannesson H."/>
        </authorList>
    </citation>
    <scope>NUCLEOTIDE SEQUENCE [LARGE SCALE GENOMIC DNA]</scope>
    <source>
        <strain evidence="1 2">CBS 411.78</strain>
    </source>
</reference>
<dbReference type="GeneID" id="87926304"/>
<proteinExistence type="predicted"/>